<keyword evidence="3" id="KW-1185">Reference proteome</keyword>
<reference evidence="2 3" key="1">
    <citation type="journal article" date="2015" name="Sci. Rep.">
        <title>Chromosome-level genome map provides insights into diverse defense mechanisms in the medicinal fungus Ganoderma sinense.</title>
        <authorList>
            <person name="Zhu Y."/>
            <person name="Xu J."/>
            <person name="Sun C."/>
            <person name="Zhou S."/>
            <person name="Xu H."/>
            <person name="Nelson D.R."/>
            <person name="Qian J."/>
            <person name="Song J."/>
            <person name="Luo H."/>
            <person name="Xiang L."/>
            <person name="Li Y."/>
            <person name="Xu Z."/>
            <person name="Ji A."/>
            <person name="Wang L."/>
            <person name="Lu S."/>
            <person name="Hayward A."/>
            <person name="Sun W."/>
            <person name="Li X."/>
            <person name="Schwartz D.C."/>
            <person name="Wang Y."/>
            <person name="Chen S."/>
        </authorList>
    </citation>
    <scope>NUCLEOTIDE SEQUENCE [LARGE SCALE GENOMIC DNA]</scope>
    <source>
        <strain evidence="2 3">ZZ0214-1</strain>
    </source>
</reference>
<dbReference type="AlphaFoldDB" id="A0A2G8RW17"/>
<sequence>MAYSRNHVVLFSYQAWGRVRPLVNLAARLVKLCFIEATILVSNSLFERVQAELARSFEPGQDDLMEHVRVISYGDVQGPSIRSDEGDALFEDSWKSIVFEQDSVCAYTGIRYPPLNQPKAIILDLFAVDLFHAIKAITGDAVKVFAWEPSLVSSIFHLFGPEKLGGKGNVRMVAEGEVHRTGRPYRDVVTEMYFHPAGDVVRAPAMPPMYDYEYWPQDFPMPDDAWTKIFPRVYETLEAVDGILLATPDSYEHEAVAVMKEWFMETSRPAYVCGPLLPSASKLVAEMYEMEESDSSEEVKWFLDAALARFGPHSLLYISFGSLFWPVTNPDTLWAVLDVVMERDIPFILSHGSSRAVIPDYVKAKVKAYGRGLLTAWTPQQLILDHQATGAFLNHGGHNSVMEAICAGVPQIVWPFGSDQALNAVIVSEKLQIGYELVEVRSGANGLKPICRSGRVPAGTLAAVKAEVRDLLEKMFRKDDGDGEKMDTKMRARVAQVRKAVLGEWEEGGASRCDVVAFLDTLPLGLPCLDYSPGLACY</sequence>
<organism evidence="2 3">
    <name type="scientific">Ganoderma sinense ZZ0214-1</name>
    <dbReference type="NCBI Taxonomy" id="1077348"/>
    <lineage>
        <taxon>Eukaryota</taxon>
        <taxon>Fungi</taxon>
        <taxon>Dikarya</taxon>
        <taxon>Basidiomycota</taxon>
        <taxon>Agaricomycotina</taxon>
        <taxon>Agaricomycetes</taxon>
        <taxon>Polyporales</taxon>
        <taxon>Polyporaceae</taxon>
        <taxon>Ganoderma</taxon>
    </lineage>
</organism>
<keyword evidence="1" id="KW-0808">Transferase</keyword>
<proteinExistence type="predicted"/>
<dbReference type="PANTHER" id="PTHR48045">
    <property type="entry name" value="UDP-GLYCOSYLTRANSFERASE 72B1"/>
    <property type="match status" value="1"/>
</dbReference>
<dbReference type="STRING" id="1077348.A0A2G8RW17"/>
<gene>
    <name evidence="2" type="ORF">GSI_11452</name>
</gene>
<dbReference type="SUPFAM" id="SSF53756">
    <property type="entry name" value="UDP-Glycosyltransferase/glycogen phosphorylase"/>
    <property type="match status" value="1"/>
</dbReference>
<dbReference type="Pfam" id="PF00201">
    <property type="entry name" value="UDPGT"/>
    <property type="match status" value="1"/>
</dbReference>
<evidence type="ECO:0000313" key="3">
    <source>
        <dbReference type="Proteomes" id="UP000230002"/>
    </source>
</evidence>
<dbReference type="CDD" id="cd03784">
    <property type="entry name" value="GT1_Gtf-like"/>
    <property type="match status" value="1"/>
</dbReference>
<accession>A0A2G8RW17</accession>
<dbReference type="InterPro" id="IPR002213">
    <property type="entry name" value="UDP_glucos_trans"/>
</dbReference>
<dbReference type="OrthoDB" id="5835829at2759"/>
<dbReference type="PANTHER" id="PTHR48045:SF34">
    <property type="entry name" value="ISOFLAVONE 7-O-GLUCOSYLTRANSFERASE 1-LIKE"/>
    <property type="match status" value="1"/>
</dbReference>
<dbReference type="Gene3D" id="3.40.50.2000">
    <property type="entry name" value="Glycogen Phosphorylase B"/>
    <property type="match status" value="2"/>
</dbReference>
<dbReference type="EMBL" id="AYKW01000045">
    <property type="protein sequence ID" value="PIL25702.1"/>
    <property type="molecule type" value="Genomic_DNA"/>
</dbReference>
<evidence type="ECO:0000256" key="1">
    <source>
        <dbReference type="ARBA" id="ARBA00022679"/>
    </source>
</evidence>
<name>A0A2G8RW17_9APHY</name>
<comment type="caution">
    <text evidence="2">The sequence shown here is derived from an EMBL/GenBank/DDBJ whole genome shotgun (WGS) entry which is preliminary data.</text>
</comment>
<protein>
    <recommendedName>
        <fullName evidence="4">UDP-glycosyltransferases domain-containing protein</fullName>
    </recommendedName>
</protein>
<dbReference type="Proteomes" id="UP000230002">
    <property type="component" value="Unassembled WGS sequence"/>
</dbReference>
<dbReference type="GO" id="GO:0008194">
    <property type="term" value="F:UDP-glycosyltransferase activity"/>
    <property type="evidence" value="ECO:0007669"/>
    <property type="project" value="InterPro"/>
</dbReference>
<evidence type="ECO:0000313" key="2">
    <source>
        <dbReference type="EMBL" id="PIL25702.1"/>
    </source>
</evidence>
<evidence type="ECO:0008006" key="4">
    <source>
        <dbReference type="Google" id="ProtNLM"/>
    </source>
</evidence>